<evidence type="ECO:0000313" key="8">
    <source>
        <dbReference type="Proteomes" id="UP000260790"/>
    </source>
</evidence>
<keyword evidence="3 6" id="KW-0540">Nuclease</keyword>
<comment type="subunit">
    <text evidence="6">Heterooligomer composed of large and small subunits.</text>
</comment>
<name>A0A3E4M6M8_9LACO</name>
<evidence type="ECO:0000256" key="1">
    <source>
        <dbReference type="ARBA" id="ARBA00009998"/>
    </source>
</evidence>
<dbReference type="Gene3D" id="1.10.287.1040">
    <property type="entry name" value="Exonuclease VII, small subunit"/>
    <property type="match status" value="1"/>
</dbReference>
<evidence type="ECO:0000256" key="2">
    <source>
        <dbReference type="ARBA" id="ARBA00022490"/>
    </source>
</evidence>
<comment type="caution">
    <text evidence="7">The sequence shown here is derived from an EMBL/GenBank/DDBJ whole genome shotgun (WGS) entry which is preliminary data.</text>
</comment>
<dbReference type="GO" id="GO:0005829">
    <property type="term" value="C:cytosol"/>
    <property type="evidence" value="ECO:0007669"/>
    <property type="project" value="TreeGrafter"/>
</dbReference>
<dbReference type="Pfam" id="PF02609">
    <property type="entry name" value="Exonuc_VII_S"/>
    <property type="match status" value="1"/>
</dbReference>
<evidence type="ECO:0000256" key="4">
    <source>
        <dbReference type="ARBA" id="ARBA00022801"/>
    </source>
</evidence>
<comment type="catalytic activity">
    <reaction evidence="6">
        <text>Exonucleolytic cleavage in either 5'- to 3'- or 3'- to 5'-direction to yield nucleoside 5'-phosphates.</text>
        <dbReference type="EC" id="3.1.11.6"/>
    </reaction>
</comment>
<sequence>MIQMNNEKTFEQQLQELEQIVNNLEKGNVPLEEAMAQFKAGIDLSNTLQKTLNDAEETLTKVINSNGEEEIYERADDNE</sequence>
<dbReference type="HAMAP" id="MF_00337">
    <property type="entry name" value="Exonuc_7_S"/>
    <property type="match status" value="1"/>
</dbReference>
<dbReference type="GO" id="GO:0009318">
    <property type="term" value="C:exodeoxyribonuclease VII complex"/>
    <property type="evidence" value="ECO:0007669"/>
    <property type="project" value="UniProtKB-UniRule"/>
</dbReference>
<dbReference type="PANTHER" id="PTHR34137:SF1">
    <property type="entry name" value="EXODEOXYRIBONUCLEASE 7 SMALL SUBUNIT"/>
    <property type="match status" value="1"/>
</dbReference>
<dbReference type="GO" id="GO:0006308">
    <property type="term" value="P:DNA catabolic process"/>
    <property type="evidence" value="ECO:0007669"/>
    <property type="project" value="UniProtKB-UniRule"/>
</dbReference>
<dbReference type="AlphaFoldDB" id="A0A3E4M6M8"/>
<evidence type="ECO:0000256" key="3">
    <source>
        <dbReference type="ARBA" id="ARBA00022722"/>
    </source>
</evidence>
<dbReference type="EMBL" id="QSQR01000009">
    <property type="protein sequence ID" value="RGK45371.1"/>
    <property type="molecule type" value="Genomic_DNA"/>
</dbReference>
<proteinExistence type="inferred from homology"/>
<reference evidence="7 8" key="1">
    <citation type="submission" date="2018-08" db="EMBL/GenBank/DDBJ databases">
        <title>A genome reference for cultivated species of the human gut microbiota.</title>
        <authorList>
            <person name="Zou Y."/>
            <person name="Xue W."/>
            <person name="Luo G."/>
        </authorList>
    </citation>
    <scope>NUCLEOTIDE SEQUENCE [LARGE SCALE GENOMIC DNA]</scope>
    <source>
        <strain evidence="7 8">TF10-9AT</strain>
    </source>
</reference>
<dbReference type="Proteomes" id="UP000260790">
    <property type="component" value="Unassembled WGS sequence"/>
</dbReference>
<comment type="similarity">
    <text evidence="1 6">Belongs to the XseB family.</text>
</comment>
<dbReference type="EC" id="3.1.11.6" evidence="6"/>
<dbReference type="InterPro" id="IPR003761">
    <property type="entry name" value="Exonuc_VII_S"/>
</dbReference>
<evidence type="ECO:0000256" key="6">
    <source>
        <dbReference type="HAMAP-Rule" id="MF_00337"/>
    </source>
</evidence>
<keyword evidence="4 6" id="KW-0378">Hydrolase</keyword>
<gene>
    <name evidence="6" type="primary">xseB</name>
    <name evidence="7" type="ORF">DXD09_08585</name>
</gene>
<dbReference type="NCBIfam" id="NF002138">
    <property type="entry name" value="PRK00977.1-2"/>
    <property type="match status" value="1"/>
</dbReference>
<protein>
    <recommendedName>
        <fullName evidence="6">Exodeoxyribonuclease 7 small subunit</fullName>
        <ecNumber evidence="6">3.1.11.6</ecNumber>
    </recommendedName>
    <alternativeName>
        <fullName evidence="6">Exodeoxyribonuclease VII small subunit</fullName>
        <shortName evidence="6">Exonuclease VII small subunit</shortName>
    </alternativeName>
</protein>
<dbReference type="GO" id="GO:0008855">
    <property type="term" value="F:exodeoxyribonuclease VII activity"/>
    <property type="evidence" value="ECO:0007669"/>
    <property type="project" value="UniProtKB-UniRule"/>
</dbReference>
<dbReference type="InterPro" id="IPR037004">
    <property type="entry name" value="Exonuc_VII_ssu_sf"/>
</dbReference>
<comment type="function">
    <text evidence="6">Bidirectionally degrades single-stranded DNA into large acid-insoluble oligonucleotides, which are then degraded further into small acid-soluble oligonucleotides.</text>
</comment>
<keyword evidence="5 6" id="KW-0269">Exonuclease</keyword>
<keyword evidence="2 6" id="KW-0963">Cytoplasm</keyword>
<comment type="subcellular location">
    <subcellularLocation>
        <location evidence="6">Cytoplasm</location>
    </subcellularLocation>
</comment>
<evidence type="ECO:0000313" key="7">
    <source>
        <dbReference type="EMBL" id="RGK45371.1"/>
    </source>
</evidence>
<dbReference type="PANTHER" id="PTHR34137">
    <property type="entry name" value="EXODEOXYRIBONUCLEASE 7 SMALL SUBUNIT"/>
    <property type="match status" value="1"/>
</dbReference>
<dbReference type="NCBIfam" id="TIGR01280">
    <property type="entry name" value="xseB"/>
    <property type="match status" value="1"/>
</dbReference>
<dbReference type="SUPFAM" id="SSF116842">
    <property type="entry name" value="XseB-like"/>
    <property type="match status" value="1"/>
</dbReference>
<organism evidence="7 8">
    <name type="scientific">Ligilactobacillus ruminis</name>
    <dbReference type="NCBI Taxonomy" id="1623"/>
    <lineage>
        <taxon>Bacteria</taxon>
        <taxon>Bacillati</taxon>
        <taxon>Bacillota</taxon>
        <taxon>Bacilli</taxon>
        <taxon>Lactobacillales</taxon>
        <taxon>Lactobacillaceae</taxon>
        <taxon>Ligilactobacillus</taxon>
    </lineage>
</organism>
<accession>A0A3E4M6M8</accession>
<dbReference type="PIRSF" id="PIRSF006488">
    <property type="entry name" value="Exonuc_VII_S"/>
    <property type="match status" value="1"/>
</dbReference>
<evidence type="ECO:0000256" key="5">
    <source>
        <dbReference type="ARBA" id="ARBA00022839"/>
    </source>
</evidence>